<name>A0AAD8P8W5_BABGI</name>
<evidence type="ECO:0000256" key="6">
    <source>
        <dbReference type="ARBA" id="ARBA00032930"/>
    </source>
</evidence>
<feature type="domain" description="DNA polymerase alpha/delta/epsilon subunit B" evidence="7">
    <location>
        <begin position="1"/>
        <end position="185"/>
    </location>
</feature>
<dbReference type="AlphaFoldDB" id="A0AAD8P8W5"/>
<dbReference type="InterPro" id="IPR016266">
    <property type="entry name" value="POLE2"/>
</dbReference>
<keyword evidence="4" id="KW-0238">DNA-binding</keyword>
<sequence length="220" mass="24492">MGNFTSTEFGTVKSSHEHYMQGFERMNKLLALPKFRILLMSCYFVIVPGPGDATICNQLLPEQPLITDFTSNIKDRIDNLLGNNSRFFSTTNPCRIRHLIRKMVFCRGDLVNTLLNSSIFTSGSGKKITSPSELKEMLITTILGQGHLCPNKPGANSVLRHDAALLLYPAPDIIFICDTSCPSFIWTSEKTTFCNVESFSQSKSFLCYDATSGKCQKLAV</sequence>
<dbReference type="GO" id="GO:0008622">
    <property type="term" value="C:epsilon DNA polymerase complex"/>
    <property type="evidence" value="ECO:0007669"/>
    <property type="project" value="InterPro"/>
</dbReference>
<evidence type="ECO:0000256" key="4">
    <source>
        <dbReference type="ARBA" id="ARBA00023125"/>
    </source>
</evidence>
<reference evidence="8" key="1">
    <citation type="submission" date="2023-08" db="EMBL/GenBank/DDBJ databases">
        <title>Draft sequence of the Babesia gibsoni genome.</title>
        <authorList>
            <person name="Yamagishi J.Y."/>
            <person name="Xuan X.X."/>
        </authorList>
    </citation>
    <scope>NUCLEOTIDE SEQUENCE</scope>
    <source>
        <strain evidence="8">Azabu</strain>
    </source>
</reference>
<comment type="caution">
    <text evidence="8">The sequence shown here is derived from an EMBL/GenBank/DDBJ whole genome shotgun (WGS) entry which is preliminary data.</text>
</comment>
<dbReference type="PANTHER" id="PTHR12708">
    <property type="entry name" value="DNA POLYMERASE EPSILON SUBUNIT B"/>
    <property type="match status" value="1"/>
</dbReference>
<dbReference type="GO" id="GO:0003677">
    <property type="term" value="F:DNA binding"/>
    <property type="evidence" value="ECO:0007669"/>
    <property type="project" value="UniProtKB-KW"/>
</dbReference>
<evidence type="ECO:0000313" key="9">
    <source>
        <dbReference type="Proteomes" id="UP001230268"/>
    </source>
</evidence>
<dbReference type="GO" id="GO:0042276">
    <property type="term" value="P:error-prone translesion synthesis"/>
    <property type="evidence" value="ECO:0007669"/>
    <property type="project" value="TreeGrafter"/>
</dbReference>
<dbReference type="Gene3D" id="3.60.21.50">
    <property type="match status" value="1"/>
</dbReference>
<gene>
    <name evidence="8" type="ORF">BgAZ_303930</name>
</gene>
<keyword evidence="3" id="KW-0235">DNA replication</keyword>
<keyword evidence="9" id="KW-1185">Reference proteome</keyword>
<proteinExistence type="inferred from homology"/>
<evidence type="ECO:0000256" key="3">
    <source>
        <dbReference type="ARBA" id="ARBA00022705"/>
    </source>
</evidence>
<accession>A0AAD8P8W5</accession>
<evidence type="ECO:0000256" key="1">
    <source>
        <dbReference type="ARBA" id="ARBA00004123"/>
    </source>
</evidence>
<evidence type="ECO:0000256" key="5">
    <source>
        <dbReference type="ARBA" id="ARBA00023242"/>
    </source>
</evidence>
<protein>
    <recommendedName>
        <fullName evidence="6">DNA polymerase II subunit 2</fullName>
    </recommendedName>
</protein>
<dbReference type="InterPro" id="IPR007185">
    <property type="entry name" value="DNA_pol_a/d/e_bsu"/>
</dbReference>
<dbReference type="Proteomes" id="UP001230268">
    <property type="component" value="Unassembled WGS sequence"/>
</dbReference>
<dbReference type="EMBL" id="JAVEPI010000003">
    <property type="protein sequence ID" value="KAK1442875.1"/>
    <property type="molecule type" value="Genomic_DNA"/>
</dbReference>
<comment type="similarity">
    <text evidence="2">Belongs to the DNA polymerase epsilon subunit B family.</text>
</comment>
<organism evidence="8 9">
    <name type="scientific">Babesia gibsoni</name>
    <dbReference type="NCBI Taxonomy" id="33632"/>
    <lineage>
        <taxon>Eukaryota</taxon>
        <taxon>Sar</taxon>
        <taxon>Alveolata</taxon>
        <taxon>Apicomplexa</taxon>
        <taxon>Aconoidasida</taxon>
        <taxon>Piroplasmida</taxon>
        <taxon>Babesiidae</taxon>
        <taxon>Babesia</taxon>
    </lineage>
</organism>
<keyword evidence="5" id="KW-0539">Nucleus</keyword>
<evidence type="ECO:0000313" key="8">
    <source>
        <dbReference type="EMBL" id="KAK1442875.1"/>
    </source>
</evidence>
<dbReference type="GO" id="GO:0006261">
    <property type="term" value="P:DNA-templated DNA replication"/>
    <property type="evidence" value="ECO:0007669"/>
    <property type="project" value="InterPro"/>
</dbReference>
<dbReference type="Pfam" id="PF04042">
    <property type="entry name" value="DNA_pol_E_B"/>
    <property type="match status" value="1"/>
</dbReference>
<comment type="subcellular location">
    <subcellularLocation>
        <location evidence="1">Nucleus</location>
    </subcellularLocation>
</comment>
<evidence type="ECO:0000256" key="2">
    <source>
        <dbReference type="ARBA" id="ARBA00009560"/>
    </source>
</evidence>
<evidence type="ECO:0000259" key="7">
    <source>
        <dbReference type="Pfam" id="PF04042"/>
    </source>
</evidence>
<dbReference type="PANTHER" id="PTHR12708:SF0">
    <property type="entry name" value="DNA POLYMERASE EPSILON SUBUNIT 2"/>
    <property type="match status" value="1"/>
</dbReference>